<proteinExistence type="predicted"/>
<gene>
    <name evidence="2" type="ORF">TbgDal_XI6900</name>
</gene>
<dbReference type="AlphaFoldDB" id="D0A7C1"/>
<sequence>MAPPFVKEFPPSISFWRLMCFRMWGRGKRKQRVGICPFAIFFFCFRGAVLWSALHFAIKKKIPFIRCLVNFFLFNRCNFHHTRSFTTFEHSLGHHLQYFFSTD</sequence>
<keyword evidence="1" id="KW-0472">Membrane</keyword>
<evidence type="ECO:0000313" key="2">
    <source>
        <dbReference type="EMBL" id="CBH17572.1"/>
    </source>
</evidence>
<dbReference type="Proteomes" id="UP000002316">
    <property type="component" value="Chromosome 11"/>
</dbReference>
<name>D0A7C1_TRYB9</name>
<evidence type="ECO:0000256" key="1">
    <source>
        <dbReference type="SAM" id="Phobius"/>
    </source>
</evidence>
<keyword evidence="1" id="KW-0812">Transmembrane</keyword>
<dbReference type="RefSeq" id="XP_011779836.1">
    <property type="nucleotide sequence ID" value="XM_011781534.1"/>
</dbReference>
<organism evidence="2 3">
    <name type="scientific">Trypanosoma brucei gambiense (strain MHOM/CI/86/DAL972)</name>
    <dbReference type="NCBI Taxonomy" id="679716"/>
    <lineage>
        <taxon>Eukaryota</taxon>
        <taxon>Discoba</taxon>
        <taxon>Euglenozoa</taxon>
        <taxon>Kinetoplastea</taxon>
        <taxon>Metakinetoplastina</taxon>
        <taxon>Trypanosomatida</taxon>
        <taxon>Trypanosomatidae</taxon>
        <taxon>Trypanosoma</taxon>
    </lineage>
</organism>
<reference evidence="3" key="1">
    <citation type="journal article" date="2010" name="PLoS Negl. Trop. Dis.">
        <title>The genome sequence of Trypanosoma brucei gambiense, causative agent of chronic human african trypanosomiasis.</title>
        <authorList>
            <person name="Jackson A.P."/>
            <person name="Sanders M."/>
            <person name="Berry A."/>
            <person name="McQuillan J."/>
            <person name="Aslett M.A."/>
            <person name="Quail M.A."/>
            <person name="Chukualim B."/>
            <person name="Capewell P."/>
            <person name="MacLeod A."/>
            <person name="Melville S.E."/>
            <person name="Gibson W."/>
            <person name="Barry J.D."/>
            <person name="Berriman M."/>
            <person name="Hertz-Fowler C."/>
        </authorList>
    </citation>
    <scope>NUCLEOTIDE SEQUENCE [LARGE SCALE GENOMIC DNA]</scope>
    <source>
        <strain evidence="3">MHOM/CI/86/DAL972</strain>
    </source>
</reference>
<evidence type="ECO:0000313" key="3">
    <source>
        <dbReference type="Proteomes" id="UP000002316"/>
    </source>
</evidence>
<dbReference type="EMBL" id="FN554974">
    <property type="protein sequence ID" value="CBH17572.1"/>
    <property type="molecule type" value="Genomic_DNA"/>
</dbReference>
<dbReference type="KEGG" id="tbg:TbgDal_XI6900"/>
<feature type="transmembrane region" description="Helical" evidence="1">
    <location>
        <begin position="33"/>
        <end position="58"/>
    </location>
</feature>
<keyword evidence="1" id="KW-1133">Transmembrane helix</keyword>
<protein>
    <submittedName>
        <fullName evidence="2">Uncharacterized protein</fullName>
    </submittedName>
</protein>
<dbReference type="GeneID" id="23867708"/>
<accession>D0A7C1</accession>